<dbReference type="Gene3D" id="3.40.50.980">
    <property type="match status" value="1"/>
</dbReference>
<dbReference type="OrthoDB" id="2472181at2"/>
<accession>A0A1X2KI11</accession>
<dbReference type="Proteomes" id="UP000242320">
    <property type="component" value="Unassembled WGS sequence"/>
</dbReference>
<protein>
    <recommendedName>
        <fullName evidence="3">AMP-dependent synthetase/ligase domain-containing protein</fullName>
    </recommendedName>
</protein>
<gene>
    <name evidence="1" type="ORF">B8W69_29580</name>
</gene>
<evidence type="ECO:0008006" key="3">
    <source>
        <dbReference type="Google" id="ProtNLM"/>
    </source>
</evidence>
<sequence length="128" mass="13806">AERWGEAGELAGIGGTGEFRTDVFDTHSIEMLIERFQRVLAAMTADPSRRLSSVDVLDADEHARLDQVGNRAVLARTVSTVASIPAVFAAEVTRAPEAPAVTFDGHSMTYRELDEESNRLAHLLAGLG</sequence>
<dbReference type="AlphaFoldDB" id="A0A1X2KI11"/>
<dbReference type="SUPFAM" id="SSF56801">
    <property type="entry name" value="Acetyl-CoA synthetase-like"/>
    <property type="match status" value="1"/>
</dbReference>
<keyword evidence="2" id="KW-1185">Reference proteome</keyword>
<dbReference type="RefSeq" id="WP_133058069.1">
    <property type="nucleotide sequence ID" value="NZ_NCXM01000110.1"/>
</dbReference>
<reference evidence="1 2" key="1">
    <citation type="submission" date="2017-04" db="EMBL/GenBank/DDBJ databases">
        <title>The new phylogeny of genus Mycobacterium.</title>
        <authorList>
            <person name="Tortoli E."/>
            <person name="Trovato A."/>
            <person name="Cirillo D.M."/>
        </authorList>
    </citation>
    <scope>NUCLEOTIDE SEQUENCE [LARGE SCALE GENOMIC DNA]</scope>
    <source>
        <strain evidence="1 2">DSM 45247</strain>
    </source>
</reference>
<evidence type="ECO:0000313" key="2">
    <source>
        <dbReference type="Proteomes" id="UP000242320"/>
    </source>
</evidence>
<evidence type="ECO:0000313" key="1">
    <source>
        <dbReference type="EMBL" id="OSC17708.1"/>
    </source>
</evidence>
<dbReference type="PANTHER" id="PTHR45398">
    <property type="match status" value="1"/>
</dbReference>
<comment type="caution">
    <text evidence="1">The sequence shown here is derived from an EMBL/GenBank/DDBJ whole genome shotgun (WGS) entry which is preliminary data.</text>
</comment>
<proteinExistence type="predicted"/>
<dbReference type="EMBL" id="NCXM01000110">
    <property type="protein sequence ID" value="OSC17708.1"/>
    <property type="molecule type" value="Genomic_DNA"/>
</dbReference>
<dbReference type="Gene3D" id="3.30.559.30">
    <property type="entry name" value="Nonribosomal peptide synthetase, condensation domain"/>
    <property type="match status" value="1"/>
</dbReference>
<feature type="non-terminal residue" evidence="1">
    <location>
        <position position="128"/>
    </location>
</feature>
<name>A0A1X2KI11_9MYCO</name>
<organism evidence="1 2">
    <name type="scientific">Mycolicibacterium vulneris</name>
    <dbReference type="NCBI Taxonomy" id="547163"/>
    <lineage>
        <taxon>Bacteria</taxon>
        <taxon>Bacillati</taxon>
        <taxon>Actinomycetota</taxon>
        <taxon>Actinomycetes</taxon>
        <taxon>Mycobacteriales</taxon>
        <taxon>Mycobacteriaceae</taxon>
        <taxon>Mycolicibacterium</taxon>
    </lineage>
</organism>
<dbReference type="PANTHER" id="PTHR45398:SF1">
    <property type="entry name" value="ENZYME, PUTATIVE (JCVI)-RELATED"/>
    <property type="match status" value="1"/>
</dbReference>
<feature type="non-terminal residue" evidence="1">
    <location>
        <position position="1"/>
    </location>
</feature>